<dbReference type="RefSeq" id="WP_032027869.1">
    <property type="nucleotide sequence ID" value="NZ_JAUPID010000022.1"/>
</dbReference>
<evidence type="ECO:0000259" key="1">
    <source>
        <dbReference type="Pfam" id="PF06527"/>
    </source>
</evidence>
<comment type="caution">
    <text evidence="2">The sequence shown here is derived from an EMBL/GenBank/DDBJ whole genome shotgun (WGS) entry which is preliminary data.</text>
</comment>
<dbReference type="Proteomes" id="UP001175780">
    <property type="component" value="Unassembled WGS sequence"/>
</dbReference>
<protein>
    <submittedName>
        <fullName evidence="2">TniQ family protein</fullName>
    </submittedName>
</protein>
<feature type="domain" description="TniQ" evidence="1">
    <location>
        <begin position="10"/>
        <end position="150"/>
    </location>
</feature>
<dbReference type="EMBL" id="JAUPID010000022">
    <property type="protein sequence ID" value="MDO7362912.1"/>
    <property type="molecule type" value="Genomic_DNA"/>
</dbReference>
<proteinExistence type="predicted"/>
<reference evidence="2" key="1">
    <citation type="submission" date="2023-07" db="EMBL/GenBank/DDBJ databases">
        <title>Whole genome sequencing of environmental Acinetobacter calcoaceticus-baumannii complex from non-hospital environment.</title>
        <authorList>
            <person name="Wee S.K."/>
            <person name="Khoo E.Z.Y."/>
            <person name="Mohammad T.A.-H."/>
            <person name="Tan S.E.K."/>
            <person name="Yap E.P.H."/>
        </authorList>
    </citation>
    <scope>NUCLEOTIDE SEQUENCE</scope>
    <source>
        <strain evidence="2">PUMA0118</strain>
    </source>
</reference>
<keyword evidence="3" id="KW-1185">Reference proteome</keyword>
<organism evidence="2 3">
    <name type="scientific">Acinetobacter geminorum</name>
    <dbReference type="NCBI Taxonomy" id="2730922"/>
    <lineage>
        <taxon>Bacteria</taxon>
        <taxon>Pseudomonadati</taxon>
        <taxon>Pseudomonadota</taxon>
        <taxon>Gammaproteobacteria</taxon>
        <taxon>Moraxellales</taxon>
        <taxon>Moraxellaceae</taxon>
        <taxon>Acinetobacter</taxon>
    </lineage>
</organism>
<gene>
    <name evidence="2" type="ORF">Q5X34_14665</name>
</gene>
<sequence>MHQIEQCWYIRTPIQEGEVFSSWLIRSALDLGCSPLTLVNLLWEKWRGLTIDIDRGLNEEKLDILLNHCFVEQYEVQKTMLSSYFPALIPINYNKNQRIPWILALGIRNRSNVSGRQVCTQCLSSANTPPYLRIKWRMGWHSGCDIHKTILIDHCPQCGITLQPTKIDIEHGSLAICTSCYADLSTFIQRSIETDALRFQHQADQVLESQLGRYNQKDISSIEWFEIARTWLSFIRSPINMKSPNLLQMFESFNIDLNIDYPITPVAFEFLTVQEREKLLSILNKIMALPCDLIVERSLEYRVSRSYFWDKRKKLPLQLQLMKDKMLKPSKIVLPKDNAIVMRKPKSKKSVQRKWLRLLRKLQKGGTSDFSSIVP</sequence>
<accession>A0ABT8ZEL9</accession>
<dbReference type="InterPro" id="IPR009492">
    <property type="entry name" value="TniQ"/>
</dbReference>
<evidence type="ECO:0000313" key="3">
    <source>
        <dbReference type="Proteomes" id="UP001175780"/>
    </source>
</evidence>
<dbReference type="Pfam" id="PF06527">
    <property type="entry name" value="TniQ"/>
    <property type="match status" value="1"/>
</dbReference>
<name>A0ABT8ZEL9_9GAMM</name>
<evidence type="ECO:0000313" key="2">
    <source>
        <dbReference type="EMBL" id="MDO7362912.1"/>
    </source>
</evidence>